<keyword evidence="7" id="KW-0969">Cilium</keyword>
<protein>
    <submittedName>
        <fullName evidence="7">Flagellar motor protein MotB</fullName>
    </submittedName>
</protein>
<dbReference type="Gene3D" id="3.30.1330.60">
    <property type="entry name" value="OmpA-like domain"/>
    <property type="match status" value="1"/>
</dbReference>
<evidence type="ECO:0000259" key="6">
    <source>
        <dbReference type="PROSITE" id="PS51123"/>
    </source>
</evidence>
<keyword evidence="5" id="KW-0732">Signal</keyword>
<dbReference type="Proteomes" id="UP000243680">
    <property type="component" value="Chromosome 3"/>
</dbReference>
<dbReference type="RefSeq" id="WP_045579732.1">
    <property type="nucleotide sequence ID" value="NZ_CP013421.1"/>
</dbReference>
<dbReference type="EMBL" id="CP013421">
    <property type="protein sequence ID" value="AOJ76671.1"/>
    <property type="molecule type" value="Genomic_DNA"/>
</dbReference>
<reference evidence="7 8" key="1">
    <citation type="submission" date="2015-12" db="EMBL/GenBank/DDBJ databases">
        <title>Diversity of Burkholderia near neighbor genomes.</title>
        <authorList>
            <person name="Sahl J."/>
            <person name="Wagner D."/>
            <person name="Keim P."/>
        </authorList>
    </citation>
    <scope>NUCLEOTIDE SEQUENCE [LARGE SCALE GENOMIC DNA]</scope>
    <source>
        <strain evidence="7 8">MSMB0783</strain>
    </source>
</reference>
<dbReference type="GO" id="GO:0009279">
    <property type="term" value="C:cell outer membrane"/>
    <property type="evidence" value="ECO:0007669"/>
    <property type="project" value="UniProtKB-SubCell"/>
</dbReference>
<evidence type="ECO:0000256" key="1">
    <source>
        <dbReference type="ARBA" id="ARBA00004442"/>
    </source>
</evidence>
<dbReference type="InterPro" id="IPR006665">
    <property type="entry name" value="OmpA-like"/>
</dbReference>
<dbReference type="CDD" id="cd07185">
    <property type="entry name" value="OmpA_C-like"/>
    <property type="match status" value="1"/>
</dbReference>
<accession>A0A1B4LHI6</accession>
<organism evidence="7 8">
    <name type="scientific">Burkholderia ubonensis</name>
    <dbReference type="NCBI Taxonomy" id="101571"/>
    <lineage>
        <taxon>Bacteria</taxon>
        <taxon>Pseudomonadati</taxon>
        <taxon>Pseudomonadota</taxon>
        <taxon>Betaproteobacteria</taxon>
        <taxon>Burkholderiales</taxon>
        <taxon>Burkholderiaceae</taxon>
        <taxon>Burkholderia</taxon>
        <taxon>Burkholderia cepacia complex</taxon>
    </lineage>
</organism>
<dbReference type="GeneID" id="45683522"/>
<dbReference type="InterPro" id="IPR050330">
    <property type="entry name" value="Bact_OuterMem_StrucFunc"/>
</dbReference>
<comment type="subcellular location">
    <subcellularLocation>
        <location evidence="1">Cell outer membrane</location>
    </subcellularLocation>
</comment>
<keyword evidence="2 4" id="KW-0472">Membrane</keyword>
<dbReference type="InterPro" id="IPR006664">
    <property type="entry name" value="OMP_bac"/>
</dbReference>
<feature type="domain" description="OmpA-like" evidence="6">
    <location>
        <begin position="45"/>
        <end position="161"/>
    </location>
</feature>
<feature type="signal peptide" evidence="5">
    <location>
        <begin position="1"/>
        <end position="26"/>
    </location>
</feature>
<dbReference type="Pfam" id="PF00691">
    <property type="entry name" value="OmpA"/>
    <property type="match status" value="1"/>
</dbReference>
<evidence type="ECO:0000313" key="8">
    <source>
        <dbReference type="Proteomes" id="UP000243680"/>
    </source>
</evidence>
<dbReference type="InterPro" id="IPR036737">
    <property type="entry name" value="OmpA-like_sf"/>
</dbReference>
<dbReference type="AlphaFoldDB" id="A0A1B4LHI6"/>
<dbReference type="PROSITE" id="PS51257">
    <property type="entry name" value="PROKAR_LIPOPROTEIN"/>
    <property type="match status" value="1"/>
</dbReference>
<dbReference type="PANTHER" id="PTHR30329">
    <property type="entry name" value="STATOR ELEMENT OF FLAGELLAR MOTOR COMPLEX"/>
    <property type="match status" value="1"/>
</dbReference>
<proteinExistence type="predicted"/>
<evidence type="ECO:0000256" key="2">
    <source>
        <dbReference type="ARBA" id="ARBA00023136"/>
    </source>
</evidence>
<keyword evidence="7" id="KW-0966">Cell projection</keyword>
<feature type="chain" id="PRO_5008565041" evidence="5">
    <location>
        <begin position="27"/>
        <end position="170"/>
    </location>
</feature>
<evidence type="ECO:0000313" key="7">
    <source>
        <dbReference type="EMBL" id="AOJ76671.1"/>
    </source>
</evidence>
<sequence>MRTTMGIAVMSAAVLLVGCASEPALNRDQEVAANQAVGITVEPSAKGVLVRLPETVLFDFDKSNLRADAGPVVDRSVVLLSRSDRPIEVNGYTDNVGTREYNQHLSEARAEMVADALIQRGIAASRVTTHGFAFDNPVVTNDTAQGRALNRRTEIVLPGEHLENIMGPQK</sequence>
<keyword evidence="3" id="KW-0998">Cell outer membrane</keyword>
<evidence type="ECO:0000256" key="3">
    <source>
        <dbReference type="ARBA" id="ARBA00023237"/>
    </source>
</evidence>
<evidence type="ECO:0000256" key="4">
    <source>
        <dbReference type="PROSITE-ProRule" id="PRU00473"/>
    </source>
</evidence>
<dbReference type="PROSITE" id="PS51123">
    <property type="entry name" value="OMPA_2"/>
    <property type="match status" value="1"/>
</dbReference>
<dbReference type="PRINTS" id="PR01021">
    <property type="entry name" value="OMPADOMAIN"/>
</dbReference>
<keyword evidence="7" id="KW-0282">Flagellum</keyword>
<evidence type="ECO:0000256" key="5">
    <source>
        <dbReference type="SAM" id="SignalP"/>
    </source>
</evidence>
<dbReference type="PANTHER" id="PTHR30329:SF21">
    <property type="entry name" value="LIPOPROTEIN YIAD-RELATED"/>
    <property type="match status" value="1"/>
</dbReference>
<gene>
    <name evidence="7" type="ORF">WJ35_16415</name>
</gene>
<name>A0A1B4LHI6_9BURK</name>
<dbReference type="SUPFAM" id="SSF103088">
    <property type="entry name" value="OmpA-like"/>
    <property type="match status" value="1"/>
</dbReference>